<organism evidence="2 3">
    <name type="scientific">Rubroshorea leprosula</name>
    <dbReference type="NCBI Taxonomy" id="152421"/>
    <lineage>
        <taxon>Eukaryota</taxon>
        <taxon>Viridiplantae</taxon>
        <taxon>Streptophyta</taxon>
        <taxon>Embryophyta</taxon>
        <taxon>Tracheophyta</taxon>
        <taxon>Spermatophyta</taxon>
        <taxon>Magnoliopsida</taxon>
        <taxon>eudicotyledons</taxon>
        <taxon>Gunneridae</taxon>
        <taxon>Pentapetalae</taxon>
        <taxon>rosids</taxon>
        <taxon>malvids</taxon>
        <taxon>Malvales</taxon>
        <taxon>Dipterocarpaceae</taxon>
        <taxon>Rubroshorea</taxon>
    </lineage>
</organism>
<name>A0AAV5L868_9ROSI</name>
<dbReference type="InterPro" id="IPR029480">
    <property type="entry name" value="Transpos_assoc"/>
</dbReference>
<dbReference type="Proteomes" id="UP001054252">
    <property type="component" value="Unassembled WGS sequence"/>
</dbReference>
<accession>A0AAV5L868</accession>
<sequence length="150" mass="16987">MGRRRRLRNSIRIVKKVTPSQPPNHTQVRQPTVSPTHHEHLITTPQNTGECIQSPVGNITSVDKSWINIEQRASLTYVRGAMRFILFASNHLDEDGKITCPCRICVNGQSMYPQDVFDHIIWNGFLRGYVNWGLHGEAVGSSTPEVEINK</sequence>
<keyword evidence="3" id="KW-1185">Reference proteome</keyword>
<gene>
    <name evidence="2" type="ORF">SLEP1_g41645</name>
</gene>
<dbReference type="EMBL" id="BPVZ01000099">
    <property type="protein sequence ID" value="GKV33101.1"/>
    <property type="molecule type" value="Genomic_DNA"/>
</dbReference>
<dbReference type="Pfam" id="PF13963">
    <property type="entry name" value="Transpos_assoc"/>
    <property type="match status" value="1"/>
</dbReference>
<evidence type="ECO:0000313" key="3">
    <source>
        <dbReference type="Proteomes" id="UP001054252"/>
    </source>
</evidence>
<evidence type="ECO:0000259" key="1">
    <source>
        <dbReference type="Pfam" id="PF13963"/>
    </source>
</evidence>
<reference evidence="2 3" key="1">
    <citation type="journal article" date="2021" name="Commun. Biol.">
        <title>The genome of Shorea leprosula (Dipterocarpaceae) highlights the ecological relevance of drought in aseasonal tropical rainforests.</title>
        <authorList>
            <person name="Ng K.K.S."/>
            <person name="Kobayashi M.J."/>
            <person name="Fawcett J.A."/>
            <person name="Hatakeyama M."/>
            <person name="Paape T."/>
            <person name="Ng C.H."/>
            <person name="Ang C.C."/>
            <person name="Tnah L.H."/>
            <person name="Lee C.T."/>
            <person name="Nishiyama T."/>
            <person name="Sese J."/>
            <person name="O'Brien M.J."/>
            <person name="Copetti D."/>
            <person name="Mohd Noor M.I."/>
            <person name="Ong R.C."/>
            <person name="Putra M."/>
            <person name="Sireger I.Z."/>
            <person name="Indrioko S."/>
            <person name="Kosugi Y."/>
            <person name="Izuno A."/>
            <person name="Isagi Y."/>
            <person name="Lee S.L."/>
            <person name="Shimizu K.K."/>
        </authorList>
    </citation>
    <scope>NUCLEOTIDE SEQUENCE [LARGE SCALE GENOMIC DNA]</scope>
    <source>
        <strain evidence="2">214</strain>
    </source>
</reference>
<comment type="caution">
    <text evidence="2">The sequence shown here is derived from an EMBL/GenBank/DDBJ whole genome shotgun (WGS) entry which is preliminary data.</text>
</comment>
<proteinExistence type="predicted"/>
<evidence type="ECO:0000313" key="2">
    <source>
        <dbReference type="EMBL" id="GKV33101.1"/>
    </source>
</evidence>
<protein>
    <recommendedName>
        <fullName evidence="1">Transposase-associated domain-containing protein</fullName>
    </recommendedName>
</protein>
<dbReference type="AlphaFoldDB" id="A0AAV5L868"/>
<feature type="domain" description="Transposase-associated" evidence="1">
    <location>
        <begin position="64"/>
        <end position="137"/>
    </location>
</feature>